<evidence type="ECO:0000313" key="3">
    <source>
        <dbReference type="Proteomes" id="UP000663866"/>
    </source>
</evidence>
<evidence type="ECO:0008006" key="4">
    <source>
        <dbReference type="Google" id="ProtNLM"/>
    </source>
</evidence>
<dbReference type="Gene3D" id="2.60.120.290">
    <property type="entry name" value="Spermadhesin, CUB domain"/>
    <property type="match status" value="1"/>
</dbReference>
<protein>
    <recommendedName>
        <fullName evidence="4">SUEL-type lectin domain-containing protein</fullName>
    </recommendedName>
</protein>
<dbReference type="Proteomes" id="UP000663866">
    <property type="component" value="Unassembled WGS sequence"/>
</dbReference>
<dbReference type="Gene3D" id="2.60.120.740">
    <property type="match status" value="1"/>
</dbReference>
<evidence type="ECO:0000256" key="1">
    <source>
        <dbReference type="SAM" id="SignalP"/>
    </source>
</evidence>
<dbReference type="InterPro" id="IPR035914">
    <property type="entry name" value="Sperma_CUB_dom_sf"/>
</dbReference>
<gene>
    <name evidence="2" type="ORF">OVN521_LOCUS36522</name>
</gene>
<dbReference type="AlphaFoldDB" id="A0A820QXC7"/>
<feature type="signal peptide" evidence="1">
    <location>
        <begin position="1"/>
        <end position="19"/>
    </location>
</feature>
<dbReference type="EMBL" id="CAJOBG010043500">
    <property type="protein sequence ID" value="CAF4428214.1"/>
    <property type="molecule type" value="Genomic_DNA"/>
</dbReference>
<dbReference type="InterPro" id="IPR043159">
    <property type="entry name" value="Lectin_gal-bd_sf"/>
</dbReference>
<keyword evidence="1" id="KW-0732">Signal</keyword>
<evidence type="ECO:0000313" key="2">
    <source>
        <dbReference type="EMBL" id="CAF4428214.1"/>
    </source>
</evidence>
<proteinExistence type="predicted"/>
<feature type="non-terminal residue" evidence="2">
    <location>
        <position position="1"/>
    </location>
</feature>
<organism evidence="2 3">
    <name type="scientific">Rotaria magnacalcarata</name>
    <dbReference type="NCBI Taxonomy" id="392030"/>
    <lineage>
        <taxon>Eukaryota</taxon>
        <taxon>Metazoa</taxon>
        <taxon>Spiralia</taxon>
        <taxon>Gnathifera</taxon>
        <taxon>Rotifera</taxon>
        <taxon>Eurotatoria</taxon>
        <taxon>Bdelloidea</taxon>
        <taxon>Philodinida</taxon>
        <taxon>Philodinidae</taxon>
        <taxon>Rotaria</taxon>
    </lineage>
</organism>
<accession>A0A820QXC7</accession>
<comment type="caution">
    <text evidence="2">The sequence shown here is derived from an EMBL/GenBank/DDBJ whole genome shotgun (WGS) entry which is preliminary data.</text>
</comment>
<name>A0A820QXC7_9BILA</name>
<keyword evidence="3" id="KW-1185">Reference proteome</keyword>
<reference evidence="2" key="1">
    <citation type="submission" date="2021-02" db="EMBL/GenBank/DDBJ databases">
        <authorList>
            <person name="Nowell W R."/>
        </authorList>
    </citation>
    <scope>NUCLEOTIDE SEQUENCE</scope>
</reference>
<sequence>MILHLFLLLFQLQIKQISTETISGCTINNNNRRITNGKTSVTLSCPNNGYILVKNLTFGVHKTSLLSITPTCSYQPGDCTTRTTYIGMECNGLTTCDLDLNPQYLHICSQYSDYMVLDYSCLQGQSLSVCDSRLISTSFSKENRLFLRSPNYPHEYENSLNCSCQISAVKSQMKFLDFYLEE</sequence>
<feature type="chain" id="PRO_5033057882" description="SUEL-type lectin domain-containing protein" evidence="1">
    <location>
        <begin position="20"/>
        <end position="182"/>
    </location>
</feature>
<dbReference type="CDD" id="cd22823">
    <property type="entry name" value="Gal_Rha_Lectin"/>
    <property type="match status" value="1"/>
</dbReference>